<feature type="compositionally biased region" description="Acidic residues" evidence="1">
    <location>
        <begin position="84"/>
        <end position="94"/>
    </location>
</feature>
<evidence type="ECO:0000256" key="1">
    <source>
        <dbReference type="SAM" id="MobiDB-lite"/>
    </source>
</evidence>
<evidence type="ECO:0000313" key="2">
    <source>
        <dbReference type="EMBL" id="CAD9656687.1"/>
    </source>
</evidence>
<feature type="compositionally biased region" description="Low complexity" evidence="1">
    <location>
        <begin position="22"/>
        <end position="34"/>
    </location>
</feature>
<accession>A0A7S2QZU0</accession>
<protein>
    <submittedName>
        <fullName evidence="2">Uncharacterized protein</fullName>
    </submittedName>
</protein>
<reference evidence="2" key="1">
    <citation type="submission" date="2021-01" db="EMBL/GenBank/DDBJ databases">
        <authorList>
            <person name="Corre E."/>
            <person name="Pelletier E."/>
            <person name="Niang G."/>
            <person name="Scheremetjew M."/>
            <person name="Finn R."/>
            <person name="Kale V."/>
            <person name="Holt S."/>
            <person name="Cochrane G."/>
            <person name="Meng A."/>
            <person name="Brown T."/>
            <person name="Cohen L."/>
        </authorList>
    </citation>
    <scope>NUCLEOTIDE SEQUENCE</scope>
    <source>
        <strain evidence="2">CCMP1452</strain>
    </source>
</reference>
<name>A0A7S2QZU0_9STRA</name>
<gene>
    <name evidence="2" type="ORF">EANT1437_LOCUS486</name>
</gene>
<feature type="region of interest" description="Disordered" evidence="1">
    <location>
        <begin position="21"/>
        <end position="141"/>
    </location>
</feature>
<dbReference type="AlphaFoldDB" id="A0A7S2QZU0"/>
<sequence>MAYHQQYSTTDELAEIEKQFHTRTSSTVSTPRVRLNVKASQGPRRGSSIFNEPSAMKPTGPYGRPAYLTTRGDELLVEFPGANSDDEETSDEEYQSSHQQTHTSKFREYDSDTDDDEYVSQSGKAGKPVKSGAPLRLGESARIEQLMQDSSQLPGGKDHRPLVGGFAAAAYEAARDLHYSSVEDEDDDAAVPRDRPAPPSI</sequence>
<organism evidence="2">
    <name type="scientific">Eucampia antarctica</name>
    <dbReference type="NCBI Taxonomy" id="49252"/>
    <lineage>
        <taxon>Eukaryota</taxon>
        <taxon>Sar</taxon>
        <taxon>Stramenopiles</taxon>
        <taxon>Ochrophyta</taxon>
        <taxon>Bacillariophyta</taxon>
        <taxon>Mediophyceae</taxon>
        <taxon>Biddulphiophycidae</taxon>
        <taxon>Hemiaulales</taxon>
        <taxon>Hemiaulaceae</taxon>
        <taxon>Eucampia</taxon>
    </lineage>
</organism>
<proteinExistence type="predicted"/>
<dbReference type="EMBL" id="HBHI01001085">
    <property type="protein sequence ID" value="CAD9656687.1"/>
    <property type="molecule type" value="Transcribed_RNA"/>
</dbReference>
<feature type="compositionally biased region" description="Basic and acidic residues" evidence="1">
    <location>
        <begin position="190"/>
        <end position="201"/>
    </location>
</feature>
<feature type="region of interest" description="Disordered" evidence="1">
    <location>
        <begin position="178"/>
        <end position="201"/>
    </location>
</feature>